<dbReference type="InterPro" id="IPR001128">
    <property type="entry name" value="Cyt_P450"/>
</dbReference>
<dbReference type="GO" id="GO:0020037">
    <property type="term" value="F:heme binding"/>
    <property type="evidence" value="ECO:0007669"/>
    <property type="project" value="InterPro"/>
</dbReference>
<sequence length="343" mass="38416">MPILSGMQYDFSVVKHILASISVGLFLTLAVRSLLLWHRLRHVPGPLLSSLSNLPRVFWVKTGQSQNYHKQLHEKYGEVVRLGPNMISISNPEAIPILYPTRPGFPKGDLYATLRPYSRDNNGLKVVFNTQDETLHKQIKSPIAPLYSLTNTVTFEPLVDQVLVCLEEQLDKKFSGTSASFNFGDYLQFFAFDVMGTLTFSKRYGFLETGKDVQGILAAIWSHWKGSAAVTQITWADPIVSRNRFVRAFRKTGGMAIIGYIDSVLKERVHERSIGTITKARVSSSTAISKSRHVDFLDHFLTAKEENPSLPAWAPTAWMFSNVLAGSDSTATVIRTVMCEFNV</sequence>
<evidence type="ECO:0000256" key="6">
    <source>
        <dbReference type="SAM" id="Phobius"/>
    </source>
</evidence>
<dbReference type="Proteomes" id="UP000054516">
    <property type="component" value="Unassembled WGS sequence"/>
</dbReference>
<dbReference type="EMBL" id="DF977456">
    <property type="protein sequence ID" value="GAP84542.2"/>
    <property type="molecule type" value="Genomic_DNA"/>
</dbReference>
<evidence type="ECO:0000256" key="1">
    <source>
        <dbReference type="ARBA" id="ARBA00022617"/>
    </source>
</evidence>
<evidence type="ECO:0000256" key="5">
    <source>
        <dbReference type="ARBA" id="ARBA00023033"/>
    </source>
</evidence>
<evidence type="ECO:0000313" key="7">
    <source>
        <dbReference type="EMBL" id="GAP84542.2"/>
    </source>
</evidence>
<dbReference type="InterPro" id="IPR050121">
    <property type="entry name" value="Cytochrome_P450_monoxygenase"/>
</dbReference>
<dbReference type="OMA" id="ITWIEWI"/>
<dbReference type="Gene3D" id="1.10.630.10">
    <property type="entry name" value="Cytochrome P450"/>
    <property type="match status" value="1"/>
</dbReference>
<keyword evidence="5" id="KW-0503">Monooxygenase</keyword>
<gene>
    <name evidence="7" type="ORF">SAMD00023353_1100630</name>
</gene>
<reference evidence="7" key="1">
    <citation type="submission" date="2016-03" db="EMBL/GenBank/DDBJ databases">
        <title>Draft genome sequence of Rosellinia necatrix.</title>
        <authorList>
            <person name="Kanematsu S."/>
        </authorList>
    </citation>
    <scope>NUCLEOTIDE SEQUENCE [LARGE SCALE GENOMIC DNA]</scope>
    <source>
        <strain evidence="7">W97</strain>
    </source>
</reference>
<evidence type="ECO:0000256" key="3">
    <source>
        <dbReference type="ARBA" id="ARBA00023002"/>
    </source>
</evidence>
<dbReference type="GO" id="GO:0004497">
    <property type="term" value="F:monooxygenase activity"/>
    <property type="evidence" value="ECO:0007669"/>
    <property type="project" value="UniProtKB-KW"/>
</dbReference>
<keyword evidence="1" id="KW-0349">Heme</keyword>
<dbReference type="GO" id="GO:0016705">
    <property type="term" value="F:oxidoreductase activity, acting on paired donors, with incorporation or reduction of molecular oxygen"/>
    <property type="evidence" value="ECO:0007669"/>
    <property type="project" value="InterPro"/>
</dbReference>
<dbReference type="InterPro" id="IPR036396">
    <property type="entry name" value="Cyt_P450_sf"/>
</dbReference>
<evidence type="ECO:0000256" key="4">
    <source>
        <dbReference type="ARBA" id="ARBA00023004"/>
    </source>
</evidence>
<dbReference type="GO" id="GO:0005506">
    <property type="term" value="F:iron ion binding"/>
    <property type="evidence" value="ECO:0007669"/>
    <property type="project" value="InterPro"/>
</dbReference>
<feature type="transmembrane region" description="Helical" evidence="6">
    <location>
        <begin position="17"/>
        <end position="37"/>
    </location>
</feature>
<organism evidence="7">
    <name type="scientific">Rosellinia necatrix</name>
    <name type="common">White root-rot fungus</name>
    <dbReference type="NCBI Taxonomy" id="77044"/>
    <lineage>
        <taxon>Eukaryota</taxon>
        <taxon>Fungi</taxon>
        <taxon>Dikarya</taxon>
        <taxon>Ascomycota</taxon>
        <taxon>Pezizomycotina</taxon>
        <taxon>Sordariomycetes</taxon>
        <taxon>Xylariomycetidae</taxon>
        <taxon>Xylariales</taxon>
        <taxon>Xylariaceae</taxon>
        <taxon>Rosellinia</taxon>
    </lineage>
</organism>
<dbReference type="AlphaFoldDB" id="A0A1S7UMG3"/>
<dbReference type="PANTHER" id="PTHR24305:SF175">
    <property type="entry name" value="CYTOCHROME P450 MONOOXYGENASE PKFB"/>
    <property type="match status" value="1"/>
</dbReference>
<evidence type="ECO:0000313" key="8">
    <source>
        <dbReference type="Proteomes" id="UP000054516"/>
    </source>
</evidence>
<keyword evidence="4" id="KW-0408">Iron</keyword>
<keyword evidence="3" id="KW-0560">Oxidoreductase</keyword>
<evidence type="ECO:0000256" key="2">
    <source>
        <dbReference type="ARBA" id="ARBA00022723"/>
    </source>
</evidence>
<keyword evidence="6" id="KW-1133">Transmembrane helix</keyword>
<keyword evidence="8" id="KW-1185">Reference proteome</keyword>
<keyword evidence="2" id="KW-0479">Metal-binding</keyword>
<dbReference type="SUPFAM" id="SSF48264">
    <property type="entry name" value="Cytochrome P450"/>
    <property type="match status" value="1"/>
</dbReference>
<dbReference type="PANTHER" id="PTHR24305">
    <property type="entry name" value="CYTOCHROME P450"/>
    <property type="match status" value="1"/>
</dbReference>
<dbReference type="STRING" id="77044.A0A1S7UMG3"/>
<keyword evidence="6" id="KW-0472">Membrane</keyword>
<keyword evidence="6" id="KW-0812">Transmembrane</keyword>
<dbReference type="OrthoDB" id="3934656at2759"/>
<name>A0A1S7UMG3_ROSNE</name>
<accession>A0A1S7UMG3</accession>
<dbReference type="Pfam" id="PF00067">
    <property type="entry name" value="p450"/>
    <property type="match status" value="1"/>
</dbReference>
<proteinExistence type="predicted"/>
<protein>
    <submittedName>
        <fullName evidence="7">Putative cytochrome P450</fullName>
    </submittedName>
</protein>